<gene>
    <name evidence="1" type="ORF">AS594_00520</name>
</gene>
<name>A0A1E5P0Z8_9ACTN</name>
<dbReference type="EMBL" id="MEHJ01000001">
    <property type="protein sequence ID" value="OEJ23221.1"/>
    <property type="molecule type" value="Genomic_DNA"/>
</dbReference>
<evidence type="ECO:0000313" key="2">
    <source>
        <dbReference type="Proteomes" id="UP000095759"/>
    </source>
</evidence>
<accession>A0A1E5P0Z8</accession>
<proteinExistence type="predicted"/>
<comment type="caution">
    <text evidence="1">The sequence shown here is derived from an EMBL/GenBank/DDBJ whole genome shotgun (WGS) entry which is preliminary data.</text>
</comment>
<evidence type="ECO:0000313" key="1">
    <source>
        <dbReference type="EMBL" id="OEJ23221.1"/>
    </source>
</evidence>
<dbReference type="Proteomes" id="UP000095759">
    <property type="component" value="Unassembled WGS sequence"/>
</dbReference>
<reference evidence="1 2" key="1">
    <citation type="submission" date="2016-08" db="EMBL/GenBank/DDBJ databases">
        <title>Complete genome sequence of Streptomyces agglomeratus strain 6-3-2, a novel anti-MRSA actinomycete isolated from Wuli of Tebit, China.</title>
        <authorList>
            <person name="Chen X."/>
        </authorList>
    </citation>
    <scope>NUCLEOTIDE SEQUENCE [LARGE SCALE GENOMIC DNA]</scope>
    <source>
        <strain evidence="1 2">6-3-2</strain>
    </source>
</reference>
<organism evidence="1 2">
    <name type="scientific">Streptomyces agglomeratus</name>
    <dbReference type="NCBI Taxonomy" id="285458"/>
    <lineage>
        <taxon>Bacteria</taxon>
        <taxon>Bacillati</taxon>
        <taxon>Actinomycetota</taxon>
        <taxon>Actinomycetes</taxon>
        <taxon>Kitasatosporales</taxon>
        <taxon>Streptomycetaceae</taxon>
        <taxon>Streptomyces</taxon>
    </lineage>
</organism>
<keyword evidence="2" id="KW-1185">Reference proteome</keyword>
<protein>
    <submittedName>
        <fullName evidence="1">Uncharacterized protein</fullName>
    </submittedName>
</protein>
<sequence length="64" mass="6899">MDFLDEIDRQTDPGLAVHVIWDNCEDHGVPQGGRSLTRATTGHSCLGVELSATGLLRCVLPPAR</sequence>
<dbReference type="AlphaFoldDB" id="A0A1E5P0Z8"/>